<keyword evidence="1" id="KW-1133">Transmembrane helix</keyword>
<keyword evidence="3" id="KW-1185">Reference proteome</keyword>
<gene>
    <name evidence="2" type="ORF">PROFUN_03414</name>
</gene>
<protein>
    <recommendedName>
        <fullName evidence="4">Phosphoglycerate mutase family protein</fullName>
    </recommendedName>
</protein>
<name>A0A2P6NWH0_9EUKA</name>
<dbReference type="SUPFAM" id="SSF53254">
    <property type="entry name" value="Phosphoglycerate mutase-like"/>
    <property type="match status" value="1"/>
</dbReference>
<sequence length="1120" mass="124093">MSVSDEPQRVFLTRHAQAEHNVSSNWSLHDPPLTQLGEQQAKTLYERYPELCEEGGVDLIISSPLRRTLQTTILAYGKTGAPVLIMPELQETQNKPCDTGSDVDEFPQFDFSRVPADWNSKKGFWADDEESLLRRAAKLVSERPEKRIAIVTHGGFLGRLVPGFIGFQNTETREVHYEGDVWKPTTLVDKMKQKVEGPADAAVEMQLKDVLTDDVSVRARDPLLSASLVVVNYCIGTNLSIREGLTSSKEREDFRLTFHFSVWGSTMEGRLLLFLLLSLCSSLSVADDCFFLDRNCTVPTETLPNVNSTVIFQSLLGTTLVVESLVVTNIVIRESFLIWEESNVSAVRLTLESSIFKLKNSTLSVQDLLSTDLDGVHYSQLELSDSIISSNTTALPSVRMDFTGTHNVFNSTSTHIASGKVYISSPLLIWNGHLNVSLSELEFGKSGCTIDTQSEGTSWTIGRSYMQHAKVIFSLPITLEDTETSDTLEASHPSEIFFNRYARIQSCKMNKIHWCRSCYIHQSLLSNLPNNSMLHLSGAIYLTTSQPDGGHLIIQDSIIEGSADLIINSTGRFDLDRVTLIASNISSDSIVPEIAVASWNINSLHISNSVINGTWSLTSPSGNLNNINGSSLLDLKGRWGLSEVQGRQINLSDYVLNDDNITIAVDRLIIGRLTIASTSNFIQLRNTTSYTINEIYLQSASPYTLTPVMSGIPNLSDHLISDSVCSRSLEDSSVSVHHNTTALYVTYVPPTPDVTFGYSDGISTRLRLGSDVSSSCTDQHLANHDLVVQEADGQERIVDSSCYGGDETLDGQRYDRYKFDALADENGCTEKIVKVYLVQRGGIVKSAARQVQVWPGDIVASSYYPWGNYNEPGFCMTAEGLNGILIQWNVSSVQRPCGYRAENFIFGKDSVSVDRGEFLHHSAPINTSSCLTTAQPVPTTLSIFYSKNGNSLQQNSYAPVHPQDSFFSKIIPVEPFITPDDFDLAYDSTDKHTLIGQWTAKTAKQVECDCGQYKVIVRLHEMDIDTWSTHVVSNEDKVAIPSGRYVMYVTGACSPDFGGSVGGYGRTVSRHIVLQASVDEWHWYTVAAIMIGVLSVFIIISVLAILWKRRRDRAKYLPIQ</sequence>
<accession>A0A2P6NWH0</accession>
<dbReference type="EMBL" id="MDYQ01000012">
    <property type="protein sequence ID" value="PRP88305.1"/>
    <property type="molecule type" value="Genomic_DNA"/>
</dbReference>
<dbReference type="CDD" id="cd12087">
    <property type="entry name" value="TM_EGFR-like"/>
    <property type="match status" value="1"/>
</dbReference>
<dbReference type="Proteomes" id="UP000241769">
    <property type="component" value="Unassembled WGS sequence"/>
</dbReference>
<organism evidence="2 3">
    <name type="scientific">Planoprotostelium fungivorum</name>
    <dbReference type="NCBI Taxonomy" id="1890364"/>
    <lineage>
        <taxon>Eukaryota</taxon>
        <taxon>Amoebozoa</taxon>
        <taxon>Evosea</taxon>
        <taxon>Variosea</taxon>
        <taxon>Cavosteliida</taxon>
        <taxon>Cavosteliaceae</taxon>
        <taxon>Planoprotostelium</taxon>
    </lineage>
</organism>
<dbReference type="InParanoid" id="A0A2P6NWH0"/>
<evidence type="ECO:0000256" key="1">
    <source>
        <dbReference type="SAM" id="Phobius"/>
    </source>
</evidence>
<comment type="caution">
    <text evidence="2">The sequence shown here is derived from an EMBL/GenBank/DDBJ whole genome shotgun (WGS) entry which is preliminary data.</text>
</comment>
<dbReference type="OrthoDB" id="496981at2759"/>
<dbReference type="InterPro" id="IPR050275">
    <property type="entry name" value="PGM_Phosphatase"/>
</dbReference>
<dbReference type="InterPro" id="IPR029033">
    <property type="entry name" value="His_PPase_superfam"/>
</dbReference>
<dbReference type="PANTHER" id="PTHR48100">
    <property type="entry name" value="BROAD-SPECIFICITY PHOSPHATASE YOR283W-RELATED"/>
    <property type="match status" value="1"/>
</dbReference>
<dbReference type="GO" id="GO:0016791">
    <property type="term" value="F:phosphatase activity"/>
    <property type="evidence" value="ECO:0007669"/>
    <property type="project" value="TreeGrafter"/>
</dbReference>
<dbReference type="CDD" id="cd07067">
    <property type="entry name" value="HP_PGM_like"/>
    <property type="match status" value="1"/>
</dbReference>
<evidence type="ECO:0008006" key="4">
    <source>
        <dbReference type="Google" id="ProtNLM"/>
    </source>
</evidence>
<dbReference type="GO" id="GO:0005737">
    <property type="term" value="C:cytoplasm"/>
    <property type="evidence" value="ECO:0007669"/>
    <property type="project" value="TreeGrafter"/>
</dbReference>
<dbReference type="InterPro" id="IPR013078">
    <property type="entry name" value="His_Pase_superF_clade-1"/>
</dbReference>
<proteinExistence type="predicted"/>
<dbReference type="Pfam" id="PF00300">
    <property type="entry name" value="His_Phos_1"/>
    <property type="match status" value="1"/>
</dbReference>
<dbReference type="PANTHER" id="PTHR48100:SF54">
    <property type="entry name" value="PHOSPHATASE SPAC5H10.03-RELATED"/>
    <property type="match status" value="1"/>
</dbReference>
<evidence type="ECO:0000313" key="3">
    <source>
        <dbReference type="Proteomes" id="UP000241769"/>
    </source>
</evidence>
<keyword evidence="1" id="KW-0472">Membrane</keyword>
<dbReference type="Gene3D" id="3.40.50.1240">
    <property type="entry name" value="Phosphoglycerate mutase-like"/>
    <property type="match status" value="1"/>
</dbReference>
<feature type="transmembrane region" description="Helical" evidence="1">
    <location>
        <begin position="1081"/>
        <end position="1107"/>
    </location>
</feature>
<dbReference type="SMART" id="SM00855">
    <property type="entry name" value="PGAM"/>
    <property type="match status" value="1"/>
</dbReference>
<evidence type="ECO:0000313" key="2">
    <source>
        <dbReference type="EMBL" id="PRP88305.1"/>
    </source>
</evidence>
<dbReference type="AlphaFoldDB" id="A0A2P6NWH0"/>
<reference evidence="2 3" key="1">
    <citation type="journal article" date="2018" name="Genome Biol. Evol.">
        <title>Multiple Roots of Fruiting Body Formation in Amoebozoa.</title>
        <authorList>
            <person name="Hillmann F."/>
            <person name="Forbes G."/>
            <person name="Novohradska S."/>
            <person name="Ferling I."/>
            <person name="Riege K."/>
            <person name="Groth M."/>
            <person name="Westermann M."/>
            <person name="Marz M."/>
            <person name="Spaller T."/>
            <person name="Winckler T."/>
            <person name="Schaap P."/>
            <person name="Glockner G."/>
        </authorList>
    </citation>
    <scope>NUCLEOTIDE SEQUENCE [LARGE SCALE GENOMIC DNA]</scope>
    <source>
        <strain evidence="2 3">Jena</strain>
    </source>
</reference>
<keyword evidence="1" id="KW-0812">Transmembrane</keyword>